<dbReference type="PROSITE" id="PS00886">
    <property type="entry name" value="ILVD_EDD_1"/>
    <property type="match status" value="1"/>
</dbReference>
<proteinExistence type="inferred from homology"/>
<evidence type="ECO:0000259" key="3">
    <source>
        <dbReference type="Pfam" id="PF00920"/>
    </source>
</evidence>
<dbReference type="Pfam" id="PF00920">
    <property type="entry name" value="ILVD_EDD_N"/>
    <property type="match status" value="1"/>
</dbReference>
<keyword evidence="2" id="KW-0456">Lyase</keyword>
<organism evidence="4">
    <name type="scientific">marine metagenome</name>
    <dbReference type="NCBI Taxonomy" id="408172"/>
    <lineage>
        <taxon>unclassified sequences</taxon>
        <taxon>metagenomes</taxon>
        <taxon>ecological metagenomes</taxon>
    </lineage>
</organism>
<dbReference type="EMBL" id="UINC01113603">
    <property type="protein sequence ID" value="SVC83328.1"/>
    <property type="molecule type" value="Genomic_DNA"/>
</dbReference>
<evidence type="ECO:0000313" key="4">
    <source>
        <dbReference type="EMBL" id="SVC83328.1"/>
    </source>
</evidence>
<dbReference type="InterPro" id="IPR037237">
    <property type="entry name" value="IlvD/EDD_N"/>
</dbReference>
<protein>
    <recommendedName>
        <fullName evidence="3">Dihydroxy-acid/6-phosphogluconate dehydratase N-terminal domain-containing protein</fullName>
    </recommendedName>
</protein>
<comment type="similarity">
    <text evidence="1">Belongs to the IlvD/Edd family.</text>
</comment>
<feature type="non-terminal residue" evidence="4">
    <location>
        <position position="1"/>
    </location>
</feature>
<sequence length="247" mass="26790">VTKINLQIRAVTENITKRSKPLRTAYLKQIEQDRDNQPNRSQLSCGNLAHGVASCAPEDKQQLRIMESGNMAIITAYNDMLSSHQPYQDYPEQLKLALREMGCTGQVAGGVPAMCDGVTQGQTGMELSLLSRDLIAQCTAVSLSHQMFDGVLALGICDKIVPGLLIGCLAFGYLPTIFVPAGPMKSGLANKEKQRTRERFARGEIDRDALLQAELASYHSPGTCTFYGTANSNQVILEALGMQLPGS</sequence>
<evidence type="ECO:0000256" key="1">
    <source>
        <dbReference type="ARBA" id="ARBA00006486"/>
    </source>
</evidence>
<feature type="non-terminal residue" evidence="4">
    <location>
        <position position="247"/>
    </location>
</feature>
<evidence type="ECO:0000256" key="2">
    <source>
        <dbReference type="ARBA" id="ARBA00023239"/>
    </source>
</evidence>
<dbReference type="InterPro" id="IPR000581">
    <property type="entry name" value="ILV_EDD_N"/>
</dbReference>
<name>A0A382QEH0_9ZZZZ</name>
<dbReference type="GO" id="GO:0004456">
    <property type="term" value="F:phosphogluconate dehydratase activity"/>
    <property type="evidence" value="ECO:0007669"/>
    <property type="project" value="TreeGrafter"/>
</dbReference>
<dbReference type="PANTHER" id="PTHR43661">
    <property type="entry name" value="D-XYLONATE DEHYDRATASE"/>
    <property type="match status" value="1"/>
</dbReference>
<dbReference type="PANTHER" id="PTHR43661:SF1">
    <property type="entry name" value="PHOSPHOGLUCONATE DEHYDRATASE"/>
    <property type="match status" value="1"/>
</dbReference>
<reference evidence="4" key="1">
    <citation type="submission" date="2018-05" db="EMBL/GenBank/DDBJ databases">
        <authorList>
            <person name="Lanie J.A."/>
            <person name="Ng W.-L."/>
            <person name="Kazmierczak K.M."/>
            <person name="Andrzejewski T.M."/>
            <person name="Davidsen T.M."/>
            <person name="Wayne K.J."/>
            <person name="Tettelin H."/>
            <person name="Glass J.I."/>
            <person name="Rusch D."/>
            <person name="Podicherti R."/>
            <person name="Tsui H.-C.T."/>
            <person name="Winkler M.E."/>
        </authorList>
    </citation>
    <scope>NUCLEOTIDE SEQUENCE</scope>
</reference>
<dbReference type="GO" id="GO:0005829">
    <property type="term" value="C:cytosol"/>
    <property type="evidence" value="ECO:0007669"/>
    <property type="project" value="TreeGrafter"/>
</dbReference>
<accession>A0A382QEH0</accession>
<dbReference type="AlphaFoldDB" id="A0A382QEH0"/>
<dbReference type="InterPro" id="IPR020558">
    <property type="entry name" value="DiOHA_6PGluconate_deHydtase_CS"/>
</dbReference>
<dbReference type="SUPFAM" id="SSF143975">
    <property type="entry name" value="IlvD/EDD N-terminal domain-like"/>
    <property type="match status" value="1"/>
</dbReference>
<gene>
    <name evidence="4" type="ORF">METZ01_LOCUS336182</name>
</gene>
<feature type="domain" description="Dihydroxy-acid/6-phosphogluconate dehydratase N-terminal" evidence="3">
    <location>
        <begin position="71"/>
        <end position="247"/>
    </location>
</feature>